<evidence type="ECO:0000256" key="1">
    <source>
        <dbReference type="ARBA" id="ARBA00022737"/>
    </source>
</evidence>
<dbReference type="InterPro" id="IPR002110">
    <property type="entry name" value="Ankyrin_rpt"/>
</dbReference>
<reference evidence="5 6" key="1">
    <citation type="submission" date="2020-08" db="EMBL/GenBank/DDBJ databases">
        <title>Genomic Encyclopedia of Type Strains, Phase IV (KMG-IV): sequencing the most valuable type-strain genomes for metagenomic binning, comparative biology and taxonomic classification.</title>
        <authorList>
            <person name="Goeker M."/>
        </authorList>
    </citation>
    <scope>NUCLEOTIDE SEQUENCE [LARGE SCALE GENOMIC DNA]</scope>
    <source>
        <strain evidence="5 6">DSM 29007</strain>
    </source>
</reference>
<dbReference type="SUPFAM" id="SSF48403">
    <property type="entry name" value="Ankyrin repeat"/>
    <property type="match status" value="1"/>
</dbReference>
<evidence type="ECO:0000313" key="5">
    <source>
        <dbReference type="EMBL" id="MBB6073488.1"/>
    </source>
</evidence>
<protein>
    <submittedName>
        <fullName evidence="5">Uncharacterized protein YegJ (DUF2314 family)</fullName>
    </submittedName>
</protein>
<dbReference type="RefSeq" id="WP_170038529.1">
    <property type="nucleotide sequence ID" value="NZ_JABDTL010000002.1"/>
</dbReference>
<accession>A0A841H686</accession>
<feature type="repeat" description="ANK" evidence="3">
    <location>
        <begin position="194"/>
        <end position="226"/>
    </location>
</feature>
<dbReference type="EMBL" id="JACHIA010000025">
    <property type="protein sequence ID" value="MBB6073488.1"/>
    <property type="molecule type" value="Genomic_DNA"/>
</dbReference>
<keyword evidence="6" id="KW-1185">Reference proteome</keyword>
<dbReference type="SMART" id="SM00248">
    <property type="entry name" value="ANK"/>
    <property type="match status" value="1"/>
</dbReference>
<name>A0A841H686_9BACT</name>
<dbReference type="PANTHER" id="PTHR24198:SF165">
    <property type="entry name" value="ANKYRIN REPEAT-CONTAINING PROTEIN-RELATED"/>
    <property type="match status" value="1"/>
</dbReference>
<gene>
    <name evidence="5" type="ORF">HNQ61_005158</name>
</gene>
<evidence type="ECO:0000256" key="2">
    <source>
        <dbReference type="ARBA" id="ARBA00023043"/>
    </source>
</evidence>
<evidence type="ECO:0000313" key="6">
    <source>
        <dbReference type="Proteomes" id="UP000582837"/>
    </source>
</evidence>
<dbReference type="Pfam" id="PF10077">
    <property type="entry name" value="DUF2314"/>
    <property type="match status" value="1"/>
</dbReference>
<organism evidence="5 6">
    <name type="scientific">Longimicrobium terrae</name>
    <dbReference type="NCBI Taxonomy" id="1639882"/>
    <lineage>
        <taxon>Bacteria</taxon>
        <taxon>Pseudomonadati</taxon>
        <taxon>Gemmatimonadota</taxon>
        <taxon>Longimicrobiia</taxon>
        <taxon>Longimicrobiales</taxon>
        <taxon>Longimicrobiaceae</taxon>
        <taxon>Longimicrobium</taxon>
    </lineage>
</organism>
<dbReference type="PROSITE" id="PS50297">
    <property type="entry name" value="ANK_REP_REGION"/>
    <property type="match status" value="1"/>
</dbReference>
<sequence>MSDDQSPVFMADDSDPEMQRAYEQARASFRYFWREVAMDQRRIVPALDLAYVKAPFSDGPDAGTGEPGEPEYMWLDEIGFDGEFVTGVLLNEPNWVTSIQEGDTARVPLARISDWMYSIDGNVYGAYTVNLLRARMSAPERQEHDDAWGLNFGDPLRVRTGHGGESHAADETMAASLREHLAKNPSLASVTGDHGWTLLHQEASAGNAATVKVLLDAGADANAVAENGMTSLHLANALGWESVVDLLSRR</sequence>
<evidence type="ECO:0000256" key="3">
    <source>
        <dbReference type="PROSITE-ProRule" id="PRU00023"/>
    </source>
</evidence>
<dbReference type="Pfam" id="PF12796">
    <property type="entry name" value="Ank_2"/>
    <property type="match status" value="1"/>
</dbReference>
<comment type="caution">
    <text evidence="5">The sequence shown here is derived from an EMBL/GenBank/DDBJ whole genome shotgun (WGS) entry which is preliminary data.</text>
</comment>
<proteinExistence type="predicted"/>
<evidence type="ECO:0000259" key="4">
    <source>
        <dbReference type="Pfam" id="PF10077"/>
    </source>
</evidence>
<dbReference type="PROSITE" id="PS50088">
    <property type="entry name" value="ANK_REPEAT"/>
    <property type="match status" value="1"/>
</dbReference>
<dbReference type="Gene3D" id="1.25.40.20">
    <property type="entry name" value="Ankyrin repeat-containing domain"/>
    <property type="match status" value="1"/>
</dbReference>
<dbReference type="AlphaFoldDB" id="A0A841H686"/>
<keyword evidence="2 3" id="KW-0040">ANK repeat</keyword>
<dbReference type="InterPro" id="IPR018756">
    <property type="entry name" value="DUF2314"/>
</dbReference>
<dbReference type="Proteomes" id="UP000582837">
    <property type="component" value="Unassembled WGS sequence"/>
</dbReference>
<dbReference type="PANTHER" id="PTHR24198">
    <property type="entry name" value="ANKYRIN REPEAT AND PROTEIN KINASE DOMAIN-CONTAINING PROTEIN"/>
    <property type="match status" value="1"/>
</dbReference>
<keyword evidence="1" id="KW-0677">Repeat</keyword>
<feature type="domain" description="DUF2314" evidence="4">
    <location>
        <begin position="15"/>
        <end position="152"/>
    </location>
</feature>
<dbReference type="InterPro" id="IPR036770">
    <property type="entry name" value="Ankyrin_rpt-contain_sf"/>
</dbReference>